<evidence type="ECO:0000256" key="6">
    <source>
        <dbReference type="PROSITE-ProRule" id="PRU00169"/>
    </source>
</evidence>
<dbReference type="SUPFAM" id="SSF52172">
    <property type="entry name" value="CheY-like"/>
    <property type="match status" value="1"/>
</dbReference>
<keyword evidence="1 6" id="KW-0597">Phosphoprotein</keyword>
<dbReference type="GO" id="GO:0032993">
    <property type="term" value="C:protein-DNA complex"/>
    <property type="evidence" value="ECO:0007669"/>
    <property type="project" value="TreeGrafter"/>
</dbReference>
<dbReference type="SMART" id="SM00448">
    <property type="entry name" value="REC"/>
    <property type="match status" value="1"/>
</dbReference>
<dbReference type="OrthoDB" id="9802426at2"/>
<dbReference type="EMBL" id="QOKW01000002">
    <property type="protein sequence ID" value="KAA0683677.1"/>
    <property type="molecule type" value="Genomic_DNA"/>
</dbReference>
<dbReference type="CDD" id="cd00383">
    <property type="entry name" value="trans_reg_C"/>
    <property type="match status" value="1"/>
</dbReference>
<evidence type="ECO:0000256" key="5">
    <source>
        <dbReference type="ARBA" id="ARBA00023163"/>
    </source>
</evidence>
<dbReference type="GO" id="GO:0005829">
    <property type="term" value="C:cytosol"/>
    <property type="evidence" value="ECO:0007669"/>
    <property type="project" value="TreeGrafter"/>
</dbReference>
<dbReference type="RefSeq" id="WP_149467708.1">
    <property type="nucleotide sequence ID" value="NZ_QOKW01000002.1"/>
</dbReference>
<evidence type="ECO:0000313" key="11">
    <source>
        <dbReference type="Proteomes" id="UP000480854"/>
    </source>
</evidence>
<feature type="domain" description="Response regulatory" evidence="8">
    <location>
        <begin position="2"/>
        <end position="116"/>
    </location>
</feature>
<evidence type="ECO:0000256" key="7">
    <source>
        <dbReference type="PROSITE-ProRule" id="PRU01091"/>
    </source>
</evidence>
<dbReference type="FunFam" id="3.40.50.2300:FF:000002">
    <property type="entry name" value="DNA-binding response regulator PhoP"/>
    <property type="match status" value="1"/>
</dbReference>
<evidence type="ECO:0000259" key="8">
    <source>
        <dbReference type="PROSITE" id="PS50110"/>
    </source>
</evidence>
<feature type="domain" description="OmpR/PhoB-type" evidence="9">
    <location>
        <begin position="125"/>
        <end position="223"/>
    </location>
</feature>
<dbReference type="GO" id="GO:0006355">
    <property type="term" value="P:regulation of DNA-templated transcription"/>
    <property type="evidence" value="ECO:0007669"/>
    <property type="project" value="InterPro"/>
</dbReference>
<evidence type="ECO:0000256" key="2">
    <source>
        <dbReference type="ARBA" id="ARBA00023012"/>
    </source>
</evidence>
<dbReference type="FunFam" id="1.10.10.10:FF:000005">
    <property type="entry name" value="Two-component system response regulator"/>
    <property type="match status" value="1"/>
</dbReference>
<dbReference type="InterPro" id="IPR001867">
    <property type="entry name" value="OmpR/PhoB-type_DNA-bd"/>
</dbReference>
<name>A0A9W7U075_9PROT</name>
<proteinExistence type="predicted"/>
<dbReference type="AlphaFoldDB" id="A0A9W7U075"/>
<dbReference type="PROSITE" id="PS51755">
    <property type="entry name" value="OMPR_PHOB"/>
    <property type="match status" value="1"/>
</dbReference>
<dbReference type="GO" id="GO:0000976">
    <property type="term" value="F:transcription cis-regulatory region binding"/>
    <property type="evidence" value="ECO:0007669"/>
    <property type="project" value="TreeGrafter"/>
</dbReference>
<dbReference type="Pfam" id="PF00072">
    <property type="entry name" value="Response_reg"/>
    <property type="match status" value="1"/>
</dbReference>
<keyword evidence="5" id="KW-0804">Transcription</keyword>
<dbReference type="PANTHER" id="PTHR48111:SF76">
    <property type="entry name" value="TWO-COMPONENT RESPONSE REGULATOR"/>
    <property type="match status" value="1"/>
</dbReference>
<reference evidence="10 11" key="1">
    <citation type="submission" date="2018-07" db="EMBL/GenBank/DDBJ databases">
        <title>Genome sequence of Azospirillum sp. ATCC 49961.</title>
        <authorList>
            <person name="Sant'Anna F.H."/>
            <person name="Baldani J.I."/>
            <person name="Zilli J.E."/>
            <person name="Reis V.M."/>
            <person name="Hartmann A."/>
            <person name="Cruz L."/>
            <person name="de Souza E.M."/>
            <person name="de Oliveira Pedrosa F."/>
            <person name="Passaglia L.M.P."/>
        </authorList>
    </citation>
    <scope>NUCLEOTIDE SEQUENCE [LARGE SCALE GENOMIC DNA]</scope>
    <source>
        <strain evidence="10 11">ATCC 49961</strain>
    </source>
</reference>
<dbReference type="PANTHER" id="PTHR48111">
    <property type="entry name" value="REGULATOR OF RPOS"/>
    <property type="match status" value="1"/>
</dbReference>
<feature type="modified residue" description="4-aspartylphosphate" evidence="6">
    <location>
        <position position="51"/>
    </location>
</feature>
<dbReference type="InterPro" id="IPR036388">
    <property type="entry name" value="WH-like_DNA-bd_sf"/>
</dbReference>
<dbReference type="Gene3D" id="1.10.10.10">
    <property type="entry name" value="Winged helix-like DNA-binding domain superfamily/Winged helix DNA-binding domain"/>
    <property type="match status" value="1"/>
</dbReference>
<keyword evidence="4 7" id="KW-0238">DNA-binding</keyword>
<dbReference type="PROSITE" id="PS50110">
    <property type="entry name" value="RESPONSE_REGULATORY"/>
    <property type="match status" value="1"/>
</dbReference>
<keyword evidence="2" id="KW-0902">Two-component regulatory system</keyword>
<keyword evidence="11" id="KW-1185">Reference proteome</keyword>
<evidence type="ECO:0000256" key="3">
    <source>
        <dbReference type="ARBA" id="ARBA00023015"/>
    </source>
</evidence>
<gene>
    <name evidence="10" type="ORF">DS843_03875</name>
</gene>
<dbReference type="Pfam" id="PF00486">
    <property type="entry name" value="Trans_reg_C"/>
    <property type="match status" value="1"/>
</dbReference>
<dbReference type="InterPro" id="IPR039420">
    <property type="entry name" value="WalR-like"/>
</dbReference>
<evidence type="ECO:0000313" key="10">
    <source>
        <dbReference type="EMBL" id="KAA0683677.1"/>
    </source>
</evidence>
<dbReference type="SMART" id="SM00862">
    <property type="entry name" value="Trans_reg_C"/>
    <property type="match status" value="1"/>
</dbReference>
<dbReference type="InterPro" id="IPR011006">
    <property type="entry name" value="CheY-like_superfamily"/>
</dbReference>
<dbReference type="GO" id="GO:0000156">
    <property type="term" value="F:phosphorelay response regulator activity"/>
    <property type="evidence" value="ECO:0007669"/>
    <property type="project" value="TreeGrafter"/>
</dbReference>
<comment type="caution">
    <text evidence="10">The sequence shown here is derived from an EMBL/GenBank/DDBJ whole genome shotgun (WGS) entry which is preliminary data.</text>
</comment>
<protein>
    <submittedName>
        <fullName evidence="10">Response regulator</fullName>
    </submittedName>
</protein>
<dbReference type="Gene3D" id="3.40.50.2300">
    <property type="match status" value="1"/>
</dbReference>
<dbReference type="Gene3D" id="6.10.250.690">
    <property type="match status" value="1"/>
</dbReference>
<keyword evidence="3" id="KW-0805">Transcription regulation</keyword>
<dbReference type="CDD" id="cd19935">
    <property type="entry name" value="REC_OmpR_CusR-like"/>
    <property type="match status" value="1"/>
</dbReference>
<evidence type="ECO:0000256" key="1">
    <source>
        <dbReference type="ARBA" id="ARBA00022553"/>
    </source>
</evidence>
<accession>A0A9W7U075</accession>
<dbReference type="Proteomes" id="UP000480854">
    <property type="component" value="Unassembled WGS sequence"/>
</dbReference>
<dbReference type="InterPro" id="IPR001789">
    <property type="entry name" value="Sig_transdc_resp-reg_receiver"/>
</dbReference>
<organism evidence="10 11">
    <name type="scientific">Roseomonas genomospecies 6</name>
    <dbReference type="NCBI Taxonomy" id="214106"/>
    <lineage>
        <taxon>Bacteria</taxon>
        <taxon>Pseudomonadati</taxon>
        <taxon>Pseudomonadota</taxon>
        <taxon>Alphaproteobacteria</taxon>
        <taxon>Acetobacterales</taxon>
        <taxon>Roseomonadaceae</taxon>
        <taxon>Roseomonas</taxon>
    </lineage>
</organism>
<feature type="DNA-binding region" description="OmpR/PhoB-type" evidence="7">
    <location>
        <begin position="125"/>
        <end position="223"/>
    </location>
</feature>
<evidence type="ECO:0000259" key="9">
    <source>
        <dbReference type="PROSITE" id="PS51755"/>
    </source>
</evidence>
<sequence>MKVLVIEDDQQAASYLAKGLKEAGHVVDVANDGKEGLFLAGSEHYDVMIVDRMLPGRDGLSLVEILRATGNDTPVLFLSALGSVDDRVKGLKAGGDDYLTKPYAFSELLARIEVLVRRRSAAQPQTRLVVADLELDLLSRTVRRAGKSIDLLPREFALLEYLMRNAGSVVTRTMMLENVWDYHFDPQTNVIDVHIARLRQKIDKDFPTPLIHTVRGAGYSLRAPQ</sequence>
<evidence type="ECO:0000256" key="4">
    <source>
        <dbReference type="ARBA" id="ARBA00023125"/>
    </source>
</evidence>